<dbReference type="RefSeq" id="XP_020092829.1">
    <property type="nucleotide sequence ID" value="XM_020237240.1"/>
</dbReference>
<keyword evidence="1" id="KW-0815">Transposition</keyword>
<evidence type="ECO:0000256" key="4">
    <source>
        <dbReference type="PROSITE-ProRule" id="PRU00047"/>
    </source>
</evidence>
<dbReference type="InterPro" id="IPR036875">
    <property type="entry name" value="Znf_CCHC_sf"/>
</dbReference>
<gene>
    <name evidence="8" type="primary">LOC109713241</name>
</gene>
<dbReference type="InterPro" id="IPR001207">
    <property type="entry name" value="Transposase_mutator"/>
</dbReference>
<evidence type="ECO:0000256" key="2">
    <source>
        <dbReference type="ARBA" id="ARBA00023125"/>
    </source>
</evidence>
<dbReference type="SUPFAM" id="SSF57756">
    <property type="entry name" value="Retrovirus zinc finger-like domains"/>
    <property type="match status" value="1"/>
</dbReference>
<name>A0A6P5FA55_ANACO</name>
<evidence type="ECO:0000256" key="5">
    <source>
        <dbReference type="SAM" id="MobiDB-lite"/>
    </source>
</evidence>
<keyword evidence="2" id="KW-0238">DNA-binding</keyword>
<dbReference type="InterPro" id="IPR001878">
    <property type="entry name" value="Znf_CCHC"/>
</dbReference>
<evidence type="ECO:0000259" key="6">
    <source>
        <dbReference type="PROSITE" id="PS50158"/>
    </source>
</evidence>
<reference evidence="8" key="2">
    <citation type="submission" date="2025-08" db="UniProtKB">
        <authorList>
            <consortium name="RefSeq"/>
        </authorList>
    </citation>
    <scope>IDENTIFICATION</scope>
    <source>
        <tissue evidence="8">Leaf</tissue>
    </source>
</reference>
<evidence type="ECO:0000313" key="7">
    <source>
        <dbReference type="Proteomes" id="UP000515123"/>
    </source>
</evidence>
<proteinExistence type="predicted"/>
<feature type="compositionally biased region" description="Low complexity" evidence="5">
    <location>
        <begin position="397"/>
        <end position="416"/>
    </location>
</feature>
<dbReference type="PROSITE" id="PS50158">
    <property type="entry name" value="ZF_CCHC"/>
    <property type="match status" value="1"/>
</dbReference>
<dbReference type="PROSITE" id="PS01007">
    <property type="entry name" value="TRANSPOSASE_MUTATOR"/>
    <property type="match status" value="1"/>
</dbReference>
<dbReference type="GO" id="GO:0003677">
    <property type="term" value="F:DNA binding"/>
    <property type="evidence" value="ECO:0007669"/>
    <property type="project" value="UniProtKB-KW"/>
</dbReference>
<evidence type="ECO:0000256" key="1">
    <source>
        <dbReference type="ARBA" id="ARBA00022578"/>
    </source>
</evidence>
<evidence type="ECO:0000256" key="3">
    <source>
        <dbReference type="ARBA" id="ARBA00023172"/>
    </source>
</evidence>
<feature type="region of interest" description="Disordered" evidence="5">
    <location>
        <begin position="392"/>
        <end position="452"/>
    </location>
</feature>
<reference evidence="7" key="1">
    <citation type="journal article" date="2015" name="Nat. Genet.">
        <title>The pineapple genome and the evolution of CAM photosynthesis.</title>
        <authorList>
            <person name="Ming R."/>
            <person name="VanBuren R."/>
            <person name="Wai C.M."/>
            <person name="Tang H."/>
            <person name="Schatz M.C."/>
            <person name="Bowers J.E."/>
            <person name="Lyons E."/>
            <person name="Wang M.L."/>
            <person name="Chen J."/>
            <person name="Biggers E."/>
            <person name="Zhang J."/>
            <person name="Huang L."/>
            <person name="Zhang L."/>
            <person name="Miao W."/>
            <person name="Zhang J."/>
            <person name="Ye Z."/>
            <person name="Miao C."/>
            <person name="Lin Z."/>
            <person name="Wang H."/>
            <person name="Zhou H."/>
            <person name="Yim W.C."/>
            <person name="Priest H.D."/>
            <person name="Zheng C."/>
            <person name="Woodhouse M."/>
            <person name="Edger P.P."/>
            <person name="Guyot R."/>
            <person name="Guo H.B."/>
            <person name="Guo H."/>
            <person name="Zheng G."/>
            <person name="Singh R."/>
            <person name="Sharma A."/>
            <person name="Min X."/>
            <person name="Zheng Y."/>
            <person name="Lee H."/>
            <person name="Gurtowski J."/>
            <person name="Sedlazeck F.J."/>
            <person name="Harkess A."/>
            <person name="McKain M.R."/>
            <person name="Liao Z."/>
            <person name="Fang J."/>
            <person name="Liu J."/>
            <person name="Zhang X."/>
            <person name="Zhang Q."/>
            <person name="Hu W."/>
            <person name="Qin Y."/>
            <person name="Wang K."/>
            <person name="Chen L.Y."/>
            <person name="Shirley N."/>
            <person name="Lin Y.R."/>
            <person name="Liu L.Y."/>
            <person name="Hernandez A.G."/>
            <person name="Wright C.L."/>
            <person name="Bulone V."/>
            <person name="Tuskan G.A."/>
            <person name="Heath K."/>
            <person name="Zee F."/>
            <person name="Moore P.H."/>
            <person name="Sunkar R."/>
            <person name="Leebens-Mack J.H."/>
            <person name="Mockler T."/>
            <person name="Bennetzen J.L."/>
            <person name="Freeling M."/>
            <person name="Sankoff D."/>
            <person name="Paterson A.H."/>
            <person name="Zhu X."/>
            <person name="Yang X."/>
            <person name="Smith J.A."/>
            <person name="Cushman J.C."/>
            <person name="Paull R.E."/>
            <person name="Yu Q."/>
        </authorList>
    </citation>
    <scope>NUCLEOTIDE SEQUENCE [LARGE SCALE GENOMIC DNA]</scope>
    <source>
        <strain evidence="7">cv. F153</strain>
    </source>
</reference>
<keyword evidence="4" id="KW-0863">Zinc-finger</keyword>
<keyword evidence="3" id="KW-0233">DNA recombination</keyword>
<dbReference type="GO" id="GO:0004803">
    <property type="term" value="F:transposase activity"/>
    <property type="evidence" value="ECO:0007669"/>
    <property type="project" value="InterPro"/>
</dbReference>
<feature type="domain" description="CCHC-type" evidence="6">
    <location>
        <begin position="377"/>
        <end position="393"/>
    </location>
</feature>
<protein>
    <submittedName>
        <fullName evidence="8">Uncharacterized protein LOC109713241</fullName>
    </submittedName>
</protein>
<sequence>MTLSKIHGHWEYSYQRIYDFKEEIVRRNPSSHVEVKLQVINGEHHFQRIFLAFGPCIQGFLNGCRPYIALDGCHLQEKYRGVLISATSIDGNKSIFPVVFGAVESENSNSWEWFLHGLKAAIGESEGLVFSSDRQKGLDEAVQVVYPRVEHRECMRHLYANFKKKFRGDCYRDNLWAAAGAYTPNVYETSITKVYEANPMAIEYLRQNHSYLWSRSKFGTMAKCDYLTNNISESFNAWISNDRHRPLIDMLDTLRQKIMVKMEDRRNRARKWDHEIGLGQYEVLWSDKFSAEVIGAQSRFEVRLYDMQCSCRLWQVKVAKYKEAYASSIAPLPSCDQWVKIDIGHRVLPPILNRPAGRPRNKRIRAPDEMAIRKRHRCKRCNKLGHRAKTCKNPVDANQQPAAGPSQAANQQPAAPLLSIRRPIGPPQVGNEHSKAPILAGNTHSEPPSQASISSGTSCFGIGLKLDAMCCGCSCFGIGLKLE</sequence>
<dbReference type="AlphaFoldDB" id="A0A6P5FA55"/>
<dbReference type="GO" id="GO:0006313">
    <property type="term" value="P:DNA transposition"/>
    <property type="evidence" value="ECO:0007669"/>
    <property type="project" value="InterPro"/>
</dbReference>
<dbReference type="PANTHER" id="PTHR31973">
    <property type="entry name" value="POLYPROTEIN, PUTATIVE-RELATED"/>
    <property type="match status" value="1"/>
</dbReference>
<dbReference type="GeneID" id="109713241"/>
<keyword evidence="4" id="KW-0479">Metal-binding</keyword>
<organism evidence="7 8">
    <name type="scientific">Ananas comosus</name>
    <name type="common">Pineapple</name>
    <name type="synonym">Ananas ananas</name>
    <dbReference type="NCBI Taxonomy" id="4615"/>
    <lineage>
        <taxon>Eukaryota</taxon>
        <taxon>Viridiplantae</taxon>
        <taxon>Streptophyta</taxon>
        <taxon>Embryophyta</taxon>
        <taxon>Tracheophyta</taxon>
        <taxon>Spermatophyta</taxon>
        <taxon>Magnoliopsida</taxon>
        <taxon>Liliopsida</taxon>
        <taxon>Poales</taxon>
        <taxon>Bromeliaceae</taxon>
        <taxon>Bromelioideae</taxon>
        <taxon>Ananas</taxon>
    </lineage>
</organism>
<dbReference type="GO" id="GO:0008270">
    <property type="term" value="F:zinc ion binding"/>
    <property type="evidence" value="ECO:0007669"/>
    <property type="project" value="UniProtKB-KW"/>
</dbReference>
<keyword evidence="7" id="KW-1185">Reference proteome</keyword>
<dbReference type="PANTHER" id="PTHR31973:SF188">
    <property type="entry name" value="POLYPROTEIN, PUTATIVE-RELATED"/>
    <property type="match status" value="1"/>
</dbReference>
<dbReference type="InterPro" id="IPR018289">
    <property type="entry name" value="MULE_transposase_dom"/>
</dbReference>
<evidence type="ECO:0000313" key="8">
    <source>
        <dbReference type="RefSeq" id="XP_020092829.1"/>
    </source>
</evidence>
<dbReference type="OrthoDB" id="690873at2759"/>
<keyword evidence="4" id="KW-0862">Zinc</keyword>
<dbReference type="Pfam" id="PF10551">
    <property type="entry name" value="MULE"/>
    <property type="match status" value="1"/>
</dbReference>
<accession>A0A6P5FA55</accession>
<dbReference type="Proteomes" id="UP000515123">
    <property type="component" value="Linkage group 7"/>
</dbReference>
<feature type="compositionally biased region" description="Polar residues" evidence="5">
    <location>
        <begin position="442"/>
        <end position="452"/>
    </location>
</feature>